<reference evidence="2" key="1">
    <citation type="journal article" date="2014" name="Front. Microbiol.">
        <title>High frequency of phylogenetically diverse reductive dehalogenase-homologous genes in deep subseafloor sedimentary metagenomes.</title>
        <authorList>
            <person name="Kawai M."/>
            <person name="Futagami T."/>
            <person name="Toyoda A."/>
            <person name="Takaki Y."/>
            <person name="Nishi S."/>
            <person name="Hori S."/>
            <person name="Arai W."/>
            <person name="Tsubouchi T."/>
            <person name="Morono Y."/>
            <person name="Uchiyama I."/>
            <person name="Ito T."/>
            <person name="Fujiyama A."/>
            <person name="Inagaki F."/>
            <person name="Takami H."/>
        </authorList>
    </citation>
    <scope>NUCLEOTIDE SEQUENCE</scope>
    <source>
        <strain evidence="2">Expedition CK06-06</strain>
    </source>
</reference>
<dbReference type="EMBL" id="BARS01041964">
    <property type="protein sequence ID" value="GAG37935.1"/>
    <property type="molecule type" value="Genomic_DNA"/>
</dbReference>
<evidence type="ECO:0000256" key="1">
    <source>
        <dbReference type="SAM" id="Coils"/>
    </source>
</evidence>
<protein>
    <recommendedName>
        <fullName evidence="3">TIGR03790 family protein</fullName>
    </recommendedName>
</protein>
<comment type="caution">
    <text evidence="2">The sequence shown here is derived from an EMBL/GenBank/DDBJ whole genome shotgun (WGS) entry which is preliminary data.</text>
</comment>
<gene>
    <name evidence="2" type="ORF">S01H1_63730</name>
</gene>
<evidence type="ECO:0008006" key="3">
    <source>
        <dbReference type="Google" id="ProtNLM"/>
    </source>
</evidence>
<feature type="non-terminal residue" evidence="2">
    <location>
        <position position="1"/>
    </location>
</feature>
<dbReference type="InterPro" id="IPR022265">
    <property type="entry name" value="CHP03790"/>
</dbReference>
<sequence length="252" mass="28298">AMKIICEMARKAALIILLLLIICQAGFALEPHEILVITNSDVPESLSIAKYFCSKRQVPKDNIFTLPLGATLREDMSREEYETKLAGPIRKKLSTPKLNGKIKCLLTVYGVPVKVGKRGTLKGKEEKLKQLNEIKNEAKQKLKQLEQSNTTTSSTEKETIKRQLAQLQSEIDPIVGNETQASVDSELSMLLHGDYELYRWQPNMLKDFSNTPQSWRQEQNLPELGPRTLMVCRLDGPNPKIVQGLIDKAVAA</sequence>
<dbReference type="NCBIfam" id="TIGR03790">
    <property type="entry name" value="TIGR03790 family protein"/>
    <property type="match status" value="1"/>
</dbReference>
<dbReference type="AlphaFoldDB" id="X0X4J0"/>
<feature type="non-terminal residue" evidence="2">
    <location>
        <position position="252"/>
    </location>
</feature>
<evidence type="ECO:0000313" key="2">
    <source>
        <dbReference type="EMBL" id="GAG37935.1"/>
    </source>
</evidence>
<proteinExistence type="predicted"/>
<feature type="coiled-coil region" evidence="1">
    <location>
        <begin position="121"/>
        <end position="155"/>
    </location>
</feature>
<accession>X0X4J0</accession>
<organism evidence="2">
    <name type="scientific">marine sediment metagenome</name>
    <dbReference type="NCBI Taxonomy" id="412755"/>
    <lineage>
        <taxon>unclassified sequences</taxon>
        <taxon>metagenomes</taxon>
        <taxon>ecological metagenomes</taxon>
    </lineage>
</organism>
<name>X0X4J0_9ZZZZ</name>
<keyword evidence="1" id="KW-0175">Coiled coil</keyword>